<gene>
    <name evidence="3" type="ORF">ACFSUO_08900</name>
</gene>
<evidence type="ECO:0000313" key="4">
    <source>
        <dbReference type="Proteomes" id="UP001597502"/>
    </source>
</evidence>
<feature type="transmembrane region" description="Helical" evidence="1">
    <location>
        <begin position="88"/>
        <end position="109"/>
    </location>
</feature>
<keyword evidence="1" id="KW-0472">Membrane</keyword>
<dbReference type="InterPro" id="IPR000326">
    <property type="entry name" value="PAP2/HPO"/>
</dbReference>
<comment type="caution">
    <text evidence="3">The sequence shown here is derived from an EMBL/GenBank/DDBJ whole genome shotgun (WGS) entry which is preliminary data.</text>
</comment>
<feature type="transmembrane region" description="Helical" evidence="1">
    <location>
        <begin position="159"/>
        <end position="180"/>
    </location>
</feature>
<evidence type="ECO:0000259" key="2">
    <source>
        <dbReference type="SMART" id="SM00014"/>
    </source>
</evidence>
<dbReference type="PANTHER" id="PTHR14969:SF13">
    <property type="entry name" value="AT30094P"/>
    <property type="match status" value="1"/>
</dbReference>
<feature type="transmembrane region" description="Helical" evidence="1">
    <location>
        <begin position="7"/>
        <end position="28"/>
    </location>
</feature>
<dbReference type="PANTHER" id="PTHR14969">
    <property type="entry name" value="SPHINGOSINE-1-PHOSPHATE PHOSPHOHYDROLASE"/>
    <property type="match status" value="1"/>
</dbReference>
<dbReference type="Pfam" id="PF01569">
    <property type="entry name" value="PAP2"/>
    <property type="match status" value="1"/>
</dbReference>
<proteinExistence type="predicted"/>
<dbReference type="CDD" id="cd03392">
    <property type="entry name" value="PAP2_like_2"/>
    <property type="match status" value="1"/>
</dbReference>
<dbReference type="RefSeq" id="WP_382393226.1">
    <property type="nucleotide sequence ID" value="NZ_JBHUNA010000019.1"/>
</dbReference>
<dbReference type="InterPro" id="IPR036938">
    <property type="entry name" value="PAP2/HPO_sf"/>
</dbReference>
<dbReference type="SUPFAM" id="SSF48317">
    <property type="entry name" value="Acid phosphatase/Vanadium-dependent haloperoxidase"/>
    <property type="match status" value="1"/>
</dbReference>
<keyword evidence="1" id="KW-1133">Transmembrane helix</keyword>
<organism evidence="3 4">
    <name type="scientific">Lentibacillus juripiscarius</name>
    <dbReference type="NCBI Taxonomy" id="257446"/>
    <lineage>
        <taxon>Bacteria</taxon>
        <taxon>Bacillati</taxon>
        <taxon>Bacillota</taxon>
        <taxon>Bacilli</taxon>
        <taxon>Bacillales</taxon>
        <taxon>Bacillaceae</taxon>
        <taxon>Lentibacillus</taxon>
    </lineage>
</organism>
<dbReference type="Proteomes" id="UP001597502">
    <property type="component" value="Unassembled WGS sequence"/>
</dbReference>
<feature type="transmembrane region" description="Helical" evidence="1">
    <location>
        <begin position="54"/>
        <end position="81"/>
    </location>
</feature>
<protein>
    <submittedName>
        <fullName evidence="3">Phosphatase PAP2 family protein</fullName>
    </submittedName>
</protein>
<sequence length="224" mass="25855">MPVHQRRITLLFCMVISTLLFIIIALNYKEKLLLNFGKWIQSYLYDFLGSFGDFVFVVITYIGSAYASFPVMVVLMCVFLFQKRYWTTLLLVFNLIGVRQLNWLLKSIFERPRPELEHLVQVSSDSFPSGHSMNSIAFFGFLAYLLHFKIKDIGKPARWVWVGAAFLIGFIGLSRVYLGVHYPLDVIGGFLAGGAWLLFSMFLYTYVPKKEHLNRRVPTGQSQK</sequence>
<keyword evidence="4" id="KW-1185">Reference proteome</keyword>
<feature type="domain" description="Phosphatidic acid phosphatase type 2/haloperoxidase" evidence="2">
    <location>
        <begin position="88"/>
        <end position="201"/>
    </location>
</feature>
<dbReference type="SMART" id="SM00014">
    <property type="entry name" value="acidPPc"/>
    <property type="match status" value="1"/>
</dbReference>
<feature type="transmembrane region" description="Helical" evidence="1">
    <location>
        <begin position="186"/>
        <end position="207"/>
    </location>
</feature>
<dbReference type="EMBL" id="JBHUNA010000019">
    <property type="protein sequence ID" value="MFD2761086.1"/>
    <property type="molecule type" value="Genomic_DNA"/>
</dbReference>
<evidence type="ECO:0000313" key="3">
    <source>
        <dbReference type="EMBL" id="MFD2761086.1"/>
    </source>
</evidence>
<dbReference type="Gene3D" id="1.20.144.10">
    <property type="entry name" value="Phosphatidic acid phosphatase type 2/haloperoxidase"/>
    <property type="match status" value="2"/>
</dbReference>
<name>A0ABW5V534_9BACI</name>
<evidence type="ECO:0000256" key="1">
    <source>
        <dbReference type="SAM" id="Phobius"/>
    </source>
</evidence>
<keyword evidence="1" id="KW-0812">Transmembrane</keyword>
<accession>A0ABW5V534</accession>
<reference evidence="4" key="1">
    <citation type="journal article" date="2019" name="Int. J. Syst. Evol. Microbiol.">
        <title>The Global Catalogue of Microorganisms (GCM) 10K type strain sequencing project: providing services to taxonomists for standard genome sequencing and annotation.</title>
        <authorList>
            <consortium name="The Broad Institute Genomics Platform"/>
            <consortium name="The Broad Institute Genome Sequencing Center for Infectious Disease"/>
            <person name="Wu L."/>
            <person name="Ma J."/>
        </authorList>
    </citation>
    <scope>NUCLEOTIDE SEQUENCE [LARGE SCALE GENOMIC DNA]</scope>
    <source>
        <strain evidence="4">TISTR 1535</strain>
    </source>
</reference>
<feature type="transmembrane region" description="Helical" evidence="1">
    <location>
        <begin position="129"/>
        <end position="147"/>
    </location>
</feature>